<protein>
    <recommendedName>
        <fullName evidence="4">Carboxypeptidase-like regulatory domain-containing protein</fullName>
    </recommendedName>
</protein>
<organism evidence="2 3">
    <name type="scientific">Phaeocystidibacter marisrubri</name>
    <dbReference type="NCBI Taxonomy" id="1577780"/>
    <lineage>
        <taxon>Bacteria</taxon>
        <taxon>Pseudomonadati</taxon>
        <taxon>Bacteroidota</taxon>
        <taxon>Flavobacteriia</taxon>
        <taxon>Flavobacteriales</taxon>
        <taxon>Phaeocystidibacteraceae</taxon>
        <taxon>Phaeocystidibacter</taxon>
    </lineage>
</organism>
<evidence type="ECO:0000313" key="2">
    <source>
        <dbReference type="EMBL" id="KAB2816021.1"/>
    </source>
</evidence>
<dbReference type="RefSeq" id="WP_151693450.1">
    <property type="nucleotide sequence ID" value="NZ_BMGX01000001.1"/>
</dbReference>
<evidence type="ECO:0008006" key="4">
    <source>
        <dbReference type="Google" id="ProtNLM"/>
    </source>
</evidence>
<dbReference type="EMBL" id="WBVQ01000002">
    <property type="protein sequence ID" value="KAB2816021.1"/>
    <property type="molecule type" value="Genomic_DNA"/>
</dbReference>
<name>A0A6L3ZDX5_9FLAO</name>
<gene>
    <name evidence="2" type="ORF">F8C82_10020</name>
</gene>
<dbReference type="AlphaFoldDB" id="A0A6L3ZDX5"/>
<keyword evidence="3" id="KW-1185">Reference proteome</keyword>
<comment type="caution">
    <text evidence="2">The sequence shown here is derived from an EMBL/GenBank/DDBJ whole genome shotgun (WGS) entry which is preliminary data.</text>
</comment>
<reference evidence="2 3" key="1">
    <citation type="submission" date="2019-10" db="EMBL/GenBank/DDBJ databases">
        <title>Genome sequence of Phaeocystidibacter marisrubri JCM30614 (type strain).</title>
        <authorList>
            <person name="Bowman J.P."/>
        </authorList>
    </citation>
    <scope>NUCLEOTIDE SEQUENCE [LARGE SCALE GENOMIC DNA]</scope>
    <source>
        <strain evidence="2 3">JCM 30614</strain>
    </source>
</reference>
<evidence type="ECO:0000256" key="1">
    <source>
        <dbReference type="SAM" id="SignalP"/>
    </source>
</evidence>
<feature type="chain" id="PRO_5026714802" description="Carboxypeptidase-like regulatory domain-containing protein" evidence="1">
    <location>
        <begin position="19"/>
        <end position="285"/>
    </location>
</feature>
<evidence type="ECO:0000313" key="3">
    <source>
        <dbReference type="Proteomes" id="UP000484164"/>
    </source>
</evidence>
<sequence length="285" mass="32799">MKILLLVLITLLSPCLFGQHPLYVMDAEDQSPIPLAEVYDSTGYWVLTDWNGRADFPIENVKLSVHALGYVDTVFRFEKDTILLVPSKTMIKEVFIYAGEEGPDTILGNPSEEDEFAFRVGKSFVMSFKSGLLISIDKPTVLFDVNFYVSRRTKRHSYYRIRIFSVQFDGDTIIQMNDIIDSSLVNQVECRRCWQKVKLPQEVLVSQDVLIAMEWIPEPGWVPQEDNDEVELHDMACTLSESGDPCRTYNGTEKLIPQCWEMLMNRGDEEKKYNMALFVNARILD</sequence>
<dbReference type="OrthoDB" id="914976at2"/>
<accession>A0A6L3ZDX5</accession>
<keyword evidence="1" id="KW-0732">Signal</keyword>
<proteinExistence type="predicted"/>
<dbReference type="Proteomes" id="UP000484164">
    <property type="component" value="Unassembled WGS sequence"/>
</dbReference>
<feature type="signal peptide" evidence="1">
    <location>
        <begin position="1"/>
        <end position="18"/>
    </location>
</feature>